<organism evidence="1 2">
    <name type="scientific">Candidatus Thiodictyon syntrophicum</name>
    <dbReference type="NCBI Taxonomy" id="1166950"/>
    <lineage>
        <taxon>Bacteria</taxon>
        <taxon>Pseudomonadati</taxon>
        <taxon>Pseudomonadota</taxon>
        <taxon>Gammaproteobacteria</taxon>
        <taxon>Chromatiales</taxon>
        <taxon>Chromatiaceae</taxon>
        <taxon>Thiodictyon</taxon>
    </lineage>
</organism>
<dbReference type="Proteomes" id="UP000232638">
    <property type="component" value="Chromosome"/>
</dbReference>
<accession>A0A2K8UH83</accession>
<dbReference type="PANTHER" id="PTHR30302">
    <property type="entry name" value="HYDROGENASE 1 MATURATION PROTEASE"/>
    <property type="match status" value="1"/>
</dbReference>
<dbReference type="GO" id="GO:0016485">
    <property type="term" value="P:protein processing"/>
    <property type="evidence" value="ECO:0007669"/>
    <property type="project" value="TreeGrafter"/>
</dbReference>
<protein>
    <recommendedName>
        <fullName evidence="3">Ni/Fe hydrogenase</fullName>
    </recommendedName>
</protein>
<dbReference type="InterPro" id="IPR023430">
    <property type="entry name" value="Pept_HybD-like_dom_sf"/>
</dbReference>
<dbReference type="SUPFAM" id="SSF53163">
    <property type="entry name" value="HybD-like"/>
    <property type="match status" value="1"/>
</dbReference>
<proteinExistence type="predicted"/>
<keyword evidence="2" id="KW-1185">Reference proteome</keyword>
<gene>
    <name evidence="1" type="ORF">THSYN_22650</name>
</gene>
<evidence type="ECO:0000313" key="2">
    <source>
        <dbReference type="Proteomes" id="UP000232638"/>
    </source>
</evidence>
<dbReference type="InterPro" id="IPR000671">
    <property type="entry name" value="Peptidase_A31"/>
</dbReference>
<dbReference type="KEGG" id="tsy:THSYN_22650"/>
<dbReference type="OrthoDB" id="9808862at2"/>
<dbReference type="GO" id="GO:0004175">
    <property type="term" value="F:endopeptidase activity"/>
    <property type="evidence" value="ECO:0007669"/>
    <property type="project" value="TreeGrafter"/>
</dbReference>
<evidence type="ECO:0008006" key="3">
    <source>
        <dbReference type="Google" id="ProtNLM"/>
    </source>
</evidence>
<name>A0A2K8UH83_9GAMM</name>
<dbReference type="AlphaFoldDB" id="A0A2K8UH83"/>
<sequence length="150" mass="15819">MLILACGNPSRGDDALGPTLIERLSALPDAMPEADQAFDLLTDFQLQIEHALDLQGRELVIFVDAALAGPEPFAFGPVVPEPALSITTHALSPGGLLRVYQEAIGGQAPDCRLLAIRGYDFELGAGLSQGAAANLLAALAFLVDWRGRRA</sequence>
<dbReference type="GO" id="GO:0008047">
    <property type="term" value="F:enzyme activator activity"/>
    <property type="evidence" value="ECO:0007669"/>
    <property type="project" value="InterPro"/>
</dbReference>
<dbReference type="Gene3D" id="3.40.50.1450">
    <property type="entry name" value="HybD-like"/>
    <property type="match status" value="1"/>
</dbReference>
<reference evidence="1 2" key="1">
    <citation type="submission" date="2017-03" db="EMBL/GenBank/DDBJ databases">
        <title>Complete genome sequence of Candidatus 'Thiodictyon syntrophicum' sp. nov. strain Cad16T, a photolithoautotroph purple sulfur bacterium isolated from an alpine meromictic lake.</title>
        <authorList>
            <person name="Luedin S.M."/>
            <person name="Pothier J.F."/>
            <person name="Danza F."/>
            <person name="Storelli N."/>
            <person name="Wittwer M."/>
            <person name="Tonolla M."/>
        </authorList>
    </citation>
    <scope>NUCLEOTIDE SEQUENCE [LARGE SCALE GENOMIC DNA]</scope>
    <source>
        <strain evidence="1 2">Cad16T</strain>
    </source>
</reference>
<dbReference type="EMBL" id="CP020370">
    <property type="protein sequence ID" value="AUB84898.1"/>
    <property type="molecule type" value="Genomic_DNA"/>
</dbReference>
<dbReference type="PANTHER" id="PTHR30302:SF5">
    <property type="entry name" value="SLR1876 PROTEIN"/>
    <property type="match status" value="1"/>
</dbReference>
<evidence type="ECO:0000313" key="1">
    <source>
        <dbReference type="EMBL" id="AUB84898.1"/>
    </source>
</evidence>
<dbReference type="NCBIfam" id="TIGR00072">
    <property type="entry name" value="hydrog_prot"/>
    <property type="match status" value="1"/>
</dbReference>